<dbReference type="Proteomes" id="UP000243217">
    <property type="component" value="Unassembled WGS sequence"/>
</dbReference>
<sequence>MTWPFGVCCKAPNFSCNKKNDYLSLYEPKKNEMDQEVSEVDVWQQCGDTACAAGNSCVNVNDWYSQCQPTSPNANQLATWAQCGGTANNYNTNNGKTCRDTDKCFAYNLYYSQCIPK</sequence>
<dbReference type="SMART" id="SM00236">
    <property type="entry name" value="fCBD"/>
    <property type="match status" value="2"/>
</dbReference>
<gene>
    <name evidence="3" type="ORF">THRCLA_21052</name>
</gene>
<dbReference type="GO" id="GO:0005975">
    <property type="term" value="P:carbohydrate metabolic process"/>
    <property type="evidence" value="ECO:0007669"/>
    <property type="project" value="InterPro"/>
</dbReference>
<dbReference type="InterPro" id="IPR035971">
    <property type="entry name" value="CBD_sf"/>
</dbReference>
<dbReference type="GO" id="GO:0005576">
    <property type="term" value="C:extracellular region"/>
    <property type="evidence" value="ECO:0007669"/>
    <property type="project" value="InterPro"/>
</dbReference>
<dbReference type="OrthoDB" id="69328at2759"/>
<accession>A0A1W0A0L8</accession>
<evidence type="ECO:0000313" key="3">
    <source>
        <dbReference type="EMBL" id="OQS03842.1"/>
    </source>
</evidence>
<reference evidence="3 4" key="1">
    <citation type="journal article" date="2014" name="Genome Biol. Evol.">
        <title>The secreted proteins of Achlya hypogyna and Thraustotheca clavata identify the ancestral oomycete secretome and reveal gene acquisitions by horizontal gene transfer.</title>
        <authorList>
            <person name="Misner I."/>
            <person name="Blouin N."/>
            <person name="Leonard G."/>
            <person name="Richards T.A."/>
            <person name="Lane C.E."/>
        </authorList>
    </citation>
    <scope>NUCLEOTIDE SEQUENCE [LARGE SCALE GENOMIC DNA]</scope>
    <source>
        <strain evidence="3 4">ATCC 34112</strain>
    </source>
</reference>
<protein>
    <recommendedName>
        <fullName evidence="2">CBM1 domain-containing protein</fullName>
    </recommendedName>
</protein>
<evidence type="ECO:0000313" key="4">
    <source>
        <dbReference type="Proteomes" id="UP000243217"/>
    </source>
</evidence>
<keyword evidence="4" id="KW-1185">Reference proteome</keyword>
<keyword evidence="1" id="KW-0732">Signal</keyword>
<dbReference type="AlphaFoldDB" id="A0A1W0A0L8"/>
<evidence type="ECO:0000256" key="1">
    <source>
        <dbReference type="ARBA" id="ARBA00022729"/>
    </source>
</evidence>
<dbReference type="InterPro" id="IPR000254">
    <property type="entry name" value="CBD"/>
</dbReference>
<comment type="caution">
    <text evidence="3">The sequence shown here is derived from an EMBL/GenBank/DDBJ whole genome shotgun (WGS) entry which is preliminary data.</text>
</comment>
<feature type="domain" description="CBM1" evidence="2">
    <location>
        <begin position="75"/>
        <end position="115"/>
    </location>
</feature>
<dbReference type="SUPFAM" id="SSF57180">
    <property type="entry name" value="Cellulose-binding domain"/>
    <property type="match status" value="2"/>
</dbReference>
<proteinExistence type="predicted"/>
<dbReference type="PROSITE" id="PS51164">
    <property type="entry name" value="CBM1_2"/>
    <property type="match status" value="1"/>
</dbReference>
<dbReference type="GO" id="GO:0030248">
    <property type="term" value="F:cellulose binding"/>
    <property type="evidence" value="ECO:0007669"/>
    <property type="project" value="InterPro"/>
</dbReference>
<dbReference type="EMBL" id="JNBS01000749">
    <property type="protein sequence ID" value="OQS03842.1"/>
    <property type="molecule type" value="Genomic_DNA"/>
</dbReference>
<organism evidence="3 4">
    <name type="scientific">Thraustotheca clavata</name>
    <dbReference type="NCBI Taxonomy" id="74557"/>
    <lineage>
        <taxon>Eukaryota</taxon>
        <taxon>Sar</taxon>
        <taxon>Stramenopiles</taxon>
        <taxon>Oomycota</taxon>
        <taxon>Saprolegniomycetes</taxon>
        <taxon>Saprolegniales</taxon>
        <taxon>Achlyaceae</taxon>
        <taxon>Thraustotheca</taxon>
    </lineage>
</organism>
<name>A0A1W0A0L8_9STRA</name>
<evidence type="ECO:0000259" key="2">
    <source>
        <dbReference type="PROSITE" id="PS51164"/>
    </source>
</evidence>